<evidence type="ECO:0000259" key="6">
    <source>
        <dbReference type="PROSITE" id="PS51705"/>
    </source>
</evidence>
<dbReference type="PANTHER" id="PTHR10229">
    <property type="entry name" value="GTP-BINDING PROTEIN HFLX"/>
    <property type="match status" value="1"/>
</dbReference>
<dbReference type="PANTHER" id="PTHR10229:SF0">
    <property type="entry name" value="GTP-BINDING PROTEIN 6-RELATED"/>
    <property type="match status" value="1"/>
</dbReference>
<dbReference type="OMA" id="IDVANKC"/>
<dbReference type="GO" id="GO:0046872">
    <property type="term" value="F:metal ion binding"/>
    <property type="evidence" value="ECO:0007669"/>
    <property type="project" value="UniProtKB-KW"/>
</dbReference>
<dbReference type="Gene3D" id="3.40.50.11060">
    <property type="entry name" value="GTPase HflX, N-terminal domain"/>
    <property type="match status" value="1"/>
</dbReference>
<gene>
    <name evidence="7" type="primary">107365100</name>
</gene>
<reference evidence="7" key="2">
    <citation type="submission" date="2015-06" db="UniProtKB">
        <authorList>
            <consortium name="EnsemblMetazoa"/>
        </authorList>
    </citation>
    <scope>IDENTIFICATION</scope>
</reference>
<evidence type="ECO:0000256" key="1">
    <source>
        <dbReference type="ARBA" id="ARBA00022723"/>
    </source>
</evidence>
<dbReference type="InterPro" id="IPR006073">
    <property type="entry name" value="GTP-bd"/>
</dbReference>
<dbReference type="PROSITE" id="PS51705">
    <property type="entry name" value="G_HFLX"/>
    <property type="match status" value="1"/>
</dbReference>
<dbReference type="Proteomes" id="UP000015104">
    <property type="component" value="Unassembled WGS sequence"/>
</dbReference>
<evidence type="ECO:0000256" key="2">
    <source>
        <dbReference type="ARBA" id="ARBA00022741"/>
    </source>
</evidence>
<dbReference type="InterPro" id="IPR042108">
    <property type="entry name" value="GTPase_HflX_N_sf"/>
</dbReference>
<dbReference type="InterPro" id="IPR027417">
    <property type="entry name" value="P-loop_NTPase"/>
</dbReference>
<keyword evidence="1" id="KW-0479">Metal-binding</keyword>
<dbReference type="GO" id="GO:0043022">
    <property type="term" value="F:ribosome binding"/>
    <property type="evidence" value="ECO:0007669"/>
    <property type="project" value="TreeGrafter"/>
</dbReference>
<dbReference type="InterPro" id="IPR025121">
    <property type="entry name" value="GTPase_HflX_N"/>
</dbReference>
<reference evidence="8" key="1">
    <citation type="submission" date="2011-08" db="EMBL/GenBank/DDBJ databases">
        <authorList>
            <person name="Rombauts S."/>
        </authorList>
    </citation>
    <scope>NUCLEOTIDE SEQUENCE</scope>
    <source>
        <strain evidence="8">London</strain>
    </source>
</reference>
<dbReference type="HOGENOM" id="CLU_019597_0_0_1"/>
<evidence type="ECO:0000256" key="3">
    <source>
        <dbReference type="ARBA" id="ARBA00022842"/>
    </source>
</evidence>
<dbReference type="SUPFAM" id="SSF52540">
    <property type="entry name" value="P-loop containing nucleoside triphosphate hydrolases"/>
    <property type="match status" value="1"/>
</dbReference>
<dbReference type="STRING" id="32264.T1KLM4"/>
<evidence type="ECO:0000256" key="5">
    <source>
        <dbReference type="SAM" id="Coils"/>
    </source>
</evidence>
<keyword evidence="3" id="KW-0460">Magnesium</keyword>
<dbReference type="GO" id="GO:0005525">
    <property type="term" value="F:GTP binding"/>
    <property type="evidence" value="ECO:0007669"/>
    <property type="project" value="UniProtKB-KW"/>
</dbReference>
<keyword evidence="2" id="KW-0547">Nucleotide-binding</keyword>
<dbReference type="FunFam" id="3.40.50.300:FF:000886">
    <property type="entry name" value="Putative GTP-binding protein 6"/>
    <property type="match status" value="1"/>
</dbReference>
<dbReference type="Pfam" id="PF01926">
    <property type="entry name" value="MMR_HSR1"/>
    <property type="match status" value="1"/>
</dbReference>
<dbReference type="AlphaFoldDB" id="T1KLM4"/>
<dbReference type="InterPro" id="IPR030394">
    <property type="entry name" value="G_HFLX_dom"/>
</dbReference>
<sequence>MMNFLKRLTFSSKFYKHSTVIRSLCNLNNFGENDYNFHELLTPDPEYDALRRNYIVDGRKAHSVLVCQPYIRFPTDIDDKPKSTPQLQLKESISLIHSIPKWRVSDAGLFGVNDFHKPLFFSEKTVEEIDGRIKGSSTTGLFIAADRLLGKQQYELENVLKVPVFDRYSIILEIFKNHATSAEAQIQLGLAEILYLKSRVNQYAPEVRGDKYSTGKTAGGSGMTARQRYRKLLESRTKVLKKASEKLEANKERLRLRRKELQYPIVSVIGYTNSGKTSLIKALSQDGKLSPEDRLFATLEVTAHPVKLPSLRKVLFLDSVGFIANIPKELIDSFNVTFKEVANSDLLLHIYDASHPDLANQKFTVLKTLDYLKFNPNLVSSMINVANKIDLIDDSSSENSTAIEEGDIPVSVTEGQNLKSLIEKIDTKLTQVTGQQIVKVKVPNGGEELSWLHRETTIQSIEPDADANFLIVRATMNDVQRKRFVAYFRRGKK</sequence>
<feature type="domain" description="Hflx-type G" evidence="6">
    <location>
        <begin position="264"/>
        <end position="433"/>
    </location>
</feature>
<dbReference type="GO" id="GO:0005737">
    <property type="term" value="C:cytoplasm"/>
    <property type="evidence" value="ECO:0007669"/>
    <property type="project" value="TreeGrafter"/>
</dbReference>
<evidence type="ECO:0000313" key="7">
    <source>
        <dbReference type="EnsemblMetazoa" id="tetur14g02960.1"/>
    </source>
</evidence>
<dbReference type="CDD" id="cd01878">
    <property type="entry name" value="HflX"/>
    <property type="match status" value="1"/>
</dbReference>
<dbReference type="KEGG" id="tut:107365100"/>
<keyword evidence="5" id="KW-0175">Coiled coil</keyword>
<dbReference type="Gene3D" id="3.40.50.300">
    <property type="entry name" value="P-loop containing nucleotide triphosphate hydrolases"/>
    <property type="match status" value="1"/>
</dbReference>
<name>T1KLM4_TETUR</name>
<evidence type="ECO:0000256" key="4">
    <source>
        <dbReference type="ARBA" id="ARBA00023134"/>
    </source>
</evidence>
<dbReference type="Pfam" id="PF13167">
    <property type="entry name" value="GTP-bdg_N"/>
    <property type="match status" value="1"/>
</dbReference>
<dbReference type="eggNOG" id="KOG0410">
    <property type="taxonomic scope" value="Eukaryota"/>
</dbReference>
<proteinExistence type="predicted"/>
<dbReference type="OrthoDB" id="10268034at2759"/>
<dbReference type="InterPro" id="IPR016496">
    <property type="entry name" value="GTPase_HflX"/>
</dbReference>
<dbReference type="EMBL" id="CAEY01000211">
    <property type="status" value="NOT_ANNOTATED_CDS"/>
    <property type="molecule type" value="Genomic_DNA"/>
</dbReference>
<keyword evidence="4" id="KW-0342">GTP-binding</keyword>
<dbReference type="NCBIfam" id="TIGR03156">
    <property type="entry name" value="GTP_HflX"/>
    <property type="match status" value="1"/>
</dbReference>
<organism evidence="7 8">
    <name type="scientific">Tetranychus urticae</name>
    <name type="common">Two-spotted spider mite</name>
    <dbReference type="NCBI Taxonomy" id="32264"/>
    <lineage>
        <taxon>Eukaryota</taxon>
        <taxon>Metazoa</taxon>
        <taxon>Ecdysozoa</taxon>
        <taxon>Arthropoda</taxon>
        <taxon>Chelicerata</taxon>
        <taxon>Arachnida</taxon>
        <taxon>Acari</taxon>
        <taxon>Acariformes</taxon>
        <taxon>Trombidiformes</taxon>
        <taxon>Prostigmata</taxon>
        <taxon>Eleutherengona</taxon>
        <taxon>Raphignathae</taxon>
        <taxon>Tetranychoidea</taxon>
        <taxon>Tetranychidae</taxon>
        <taxon>Tetranychus</taxon>
    </lineage>
</organism>
<accession>T1KLM4</accession>
<protein>
    <recommendedName>
        <fullName evidence="6">Hflx-type G domain-containing protein</fullName>
    </recommendedName>
</protein>
<dbReference type="EnsemblMetazoa" id="tetur14g02960.1">
    <property type="protein sequence ID" value="tetur14g02960.1"/>
    <property type="gene ID" value="tetur14g02960"/>
</dbReference>
<evidence type="ECO:0000313" key="8">
    <source>
        <dbReference type="Proteomes" id="UP000015104"/>
    </source>
</evidence>
<keyword evidence="8" id="KW-1185">Reference proteome</keyword>
<feature type="coiled-coil region" evidence="5">
    <location>
        <begin position="230"/>
        <end position="260"/>
    </location>
</feature>